<evidence type="ECO:0000256" key="12">
    <source>
        <dbReference type="SAM" id="MobiDB-lite"/>
    </source>
</evidence>
<dbReference type="OrthoDB" id="3907302at2759"/>
<evidence type="ECO:0000256" key="6">
    <source>
        <dbReference type="ARBA" id="ARBA00022839"/>
    </source>
</evidence>
<feature type="compositionally biased region" description="Polar residues" evidence="12">
    <location>
        <begin position="65"/>
        <end position="86"/>
    </location>
</feature>
<evidence type="ECO:0000313" key="14">
    <source>
        <dbReference type="EMBL" id="PMD34616.1"/>
    </source>
</evidence>
<feature type="binding site" evidence="10">
    <location>
        <position position="513"/>
    </location>
    <ligand>
        <name>substrate</name>
    </ligand>
</feature>
<evidence type="ECO:0000259" key="13">
    <source>
        <dbReference type="PROSITE" id="PS50035"/>
    </source>
</evidence>
<keyword evidence="8" id="KW-0539">Nucleus</keyword>
<dbReference type="GO" id="GO:0017005">
    <property type="term" value="F:3'-tyrosyl-DNA phosphodiesterase activity"/>
    <property type="evidence" value="ECO:0007669"/>
    <property type="project" value="TreeGrafter"/>
</dbReference>
<evidence type="ECO:0000256" key="11">
    <source>
        <dbReference type="PIRSR" id="PIRSR610347-3"/>
    </source>
</evidence>
<feature type="region of interest" description="Disordered" evidence="12">
    <location>
        <begin position="1"/>
        <end position="141"/>
    </location>
</feature>
<dbReference type="GO" id="GO:0004527">
    <property type="term" value="F:exonuclease activity"/>
    <property type="evidence" value="ECO:0007669"/>
    <property type="project" value="UniProtKB-KW"/>
</dbReference>
<dbReference type="Proteomes" id="UP000235786">
    <property type="component" value="Unassembled WGS sequence"/>
</dbReference>
<dbReference type="AlphaFoldDB" id="A0A2J6R7Y4"/>
<comment type="subcellular location">
    <subcellularLocation>
        <location evidence="1">Nucleus</location>
    </subcellularLocation>
</comment>
<proteinExistence type="inferred from homology"/>
<comment type="similarity">
    <text evidence="2">Belongs to the tyrosyl-DNA phosphodiesterase family.</text>
</comment>
<feature type="domain" description="PLD phosphodiesterase" evidence="13">
    <location>
        <begin position="506"/>
        <end position="541"/>
    </location>
</feature>
<dbReference type="GO" id="GO:0003697">
    <property type="term" value="F:single-stranded DNA binding"/>
    <property type="evidence" value="ECO:0007669"/>
    <property type="project" value="TreeGrafter"/>
</dbReference>
<keyword evidence="3" id="KW-0540">Nuclease</keyword>
<dbReference type="GO" id="GO:0006281">
    <property type="term" value="P:DNA repair"/>
    <property type="evidence" value="ECO:0007669"/>
    <property type="project" value="UniProtKB-KW"/>
</dbReference>
<keyword evidence="5" id="KW-0378">Hydrolase</keyword>
<organism evidence="14 15">
    <name type="scientific">Hyaloscypha variabilis (strain UAMH 11265 / GT02V1 / F)</name>
    <name type="common">Meliniomyces variabilis</name>
    <dbReference type="NCBI Taxonomy" id="1149755"/>
    <lineage>
        <taxon>Eukaryota</taxon>
        <taxon>Fungi</taxon>
        <taxon>Dikarya</taxon>
        <taxon>Ascomycota</taxon>
        <taxon>Pezizomycotina</taxon>
        <taxon>Leotiomycetes</taxon>
        <taxon>Helotiales</taxon>
        <taxon>Hyaloscyphaceae</taxon>
        <taxon>Hyaloscypha</taxon>
        <taxon>Hyaloscypha variabilis</taxon>
    </lineage>
</organism>
<keyword evidence="15" id="KW-1185">Reference proteome</keyword>
<evidence type="ECO:0000256" key="10">
    <source>
        <dbReference type="PIRSR" id="PIRSR610347-2"/>
    </source>
</evidence>
<evidence type="ECO:0000256" key="4">
    <source>
        <dbReference type="ARBA" id="ARBA00022763"/>
    </source>
</evidence>
<feature type="active site" description="Nucleophile" evidence="9">
    <location>
        <position position="288"/>
    </location>
</feature>
<evidence type="ECO:0000256" key="3">
    <source>
        <dbReference type="ARBA" id="ARBA00022722"/>
    </source>
</evidence>
<dbReference type="Gene3D" id="3.30.870.10">
    <property type="entry name" value="Endonuclease Chain A"/>
    <property type="match status" value="2"/>
</dbReference>
<accession>A0A2J6R7Y4</accession>
<dbReference type="GO" id="GO:0003690">
    <property type="term" value="F:double-stranded DNA binding"/>
    <property type="evidence" value="ECO:0007669"/>
    <property type="project" value="TreeGrafter"/>
</dbReference>
<feature type="compositionally biased region" description="Basic and acidic residues" evidence="12">
    <location>
        <begin position="47"/>
        <end position="61"/>
    </location>
</feature>
<evidence type="ECO:0000256" key="7">
    <source>
        <dbReference type="ARBA" id="ARBA00023204"/>
    </source>
</evidence>
<keyword evidence="4" id="KW-0227">DNA damage</keyword>
<name>A0A2J6R7Y4_HYAVF</name>
<evidence type="ECO:0000256" key="2">
    <source>
        <dbReference type="ARBA" id="ARBA00010205"/>
    </source>
</evidence>
<dbReference type="InterPro" id="IPR010347">
    <property type="entry name" value="Tdp1"/>
</dbReference>
<dbReference type="PANTHER" id="PTHR12415:SF0">
    <property type="entry name" value="TYROSYL-DNA PHOSPHODIESTERASE 1"/>
    <property type="match status" value="1"/>
</dbReference>
<keyword evidence="6" id="KW-0269">Exonuclease</keyword>
<dbReference type="PANTHER" id="PTHR12415">
    <property type="entry name" value="TYROSYL-DNA PHOSPHODIESTERASE 1"/>
    <property type="match status" value="1"/>
</dbReference>
<evidence type="ECO:0000256" key="9">
    <source>
        <dbReference type="PIRSR" id="PIRSR610347-1"/>
    </source>
</evidence>
<evidence type="ECO:0000256" key="5">
    <source>
        <dbReference type="ARBA" id="ARBA00022801"/>
    </source>
</evidence>
<dbReference type="PROSITE" id="PS50035">
    <property type="entry name" value="PLD"/>
    <property type="match status" value="1"/>
</dbReference>
<evidence type="ECO:0000256" key="8">
    <source>
        <dbReference type="ARBA" id="ARBA00023242"/>
    </source>
</evidence>
<evidence type="ECO:0000256" key="1">
    <source>
        <dbReference type="ARBA" id="ARBA00004123"/>
    </source>
</evidence>
<dbReference type="EMBL" id="KZ613953">
    <property type="protein sequence ID" value="PMD34616.1"/>
    <property type="molecule type" value="Genomic_DNA"/>
</dbReference>
<reference evidence="14 15" key="1">
    <citation type="submission" date="2016-04" db="EMBL/GenBank/DDBJ databases">
        <title>A degradative enzymes factory behind the ericoid mycorrhizal symbiosis.</title>
        <authorList>
            <consortium name="DOE Joint Genome Institute"/>
            <person name="Martino E."/>
            <person name="Morin E."/>
            <person name="Grelet G."/>
            <person name="Kuo A."/>
            <person name="Kohler A."/>
            <person name="Daghino S."/>
            <person name="Barry K."/>
            <person name="Choi C."/>
            <person name="Cichocki N."/>
            <person name="Clum A."/>
            <person name="Copeland A."/>
            <person name="Hainaut M."/>
            <person name="Haridas S."/>
            <person name="Labutti K."/>
            <person name="Lindquist E."/>
            <person name="Lipzen A."/>
            <person name="Khouja H.-R."/>
            <person name="Murat C."/>
            <person name="Ohm R."/>
            <person name="Olson A."/>
            <person name="Spatafora J."/>
            <person name="Veneault-Fourrey C."/>
            <person name="Henrissat B."/>
            <person name="Grigoriev I."/>
            <person name="Martin F."/>
            <person name="Perotto S."/>
        </authorList>
    </citation>
    <scope>NUCLEOTIDE SEQUENCE [LARGE SCALE GENOMIC DNA]</scope>
    <source>
        <strain evidence="14 15">F</strain>
    </source>
</reference>
<evidence type="ECO:0000313" key="15">
    <source>
        <dbReference type="Proteomes" id="UP000235786"/>
    </source>
</evidence>
<dbReference type="InterPro" id="IPR001736">
    <property type="entry name" value="PLipase_D/transphosphatidylase"/>
</dbReference>
<feature type="binding site" evidence="10">
    <location>
        <position position="290"/>
    </location>
    <ligand>
        <name>substrate</name>
    </ligand>
</feature>
<keyword evidence="7" id="KW-0234">DNA repair</keyword>
<dbReference type="SUPFAM" id="SSF56024">
    <property type="entry name" value="Phospholipase D/nuclease"/>
    <property type="match status" value="2"/>
</dbReference>
<dbReference type="STRING" id="1149755.A0A2J6R7Y4"/>
<dbReference type="Pfam" id="PF06087">
    <property type="entry name" value="Tyr-DNA_phospho"/>
    <property type="match status" value="1"/>
</dbReference>
<protein>
    <submittedName>
        <fullName evidence="14">Phospholipase D/nuclease</fullName>
    </submittedName>
</protein>
<dbReference type="GO" id="GO:0005634">
    <property type="term" value="C:nucleus"/>
    <property type="evidence" value="ECO:0007669"/>
    <property type="project" value="UniProtKB-SubCell"/>
</dbReference>
<feature type="active site" description="Proton donor/acceptor" evidence="9">
    <location>
        <position position="511"/>
    </location>
</feature>
<feature type="site" description="Interaction with DNA" evidence="11">
    <location>
        <position position="538"/>
    </location>
</feature>
<sequence length="626" mass="69505">MDDDLERALAASRAEADQLEEDWQLQETIRLSMAEDTADSPTSFQDQLRERSARMKRKAEEQLGPGSSKSSGSFDMNVSSPRTLGPTSLMKVLKTESKARLGNADSSKGNVTSSLLEPTSEVNAPKRSYAATRDISPPPLRRKVVTTTSLPSAASAKVKIKYPNGALRITRTPGRRTTKNCVNLEDVIHKEHLISACVFSFFIADGELYNHLPLSHSSHAVPIYIGRDANMDPMVQEACLKAGISFTGEKKLSNKQLQSIVSTLRQAYNMQYGKNYQAFYAWSPGSSHSKILALVYPDFLRLVITSCNMMDIDTVLGDNHWYIHDLPKLPLRTKSGSLPFEADFLAHMQALGTPDEFINTIRGVYDFSAVKVHLVTSVPGVCSGIKAEKHGLLRLRRVVHDLELGLPDKDSGELRLEICAASIGKLNAKWLNGFYDCALGKDKIGVAGENCAVPDLKLFYPTVGDVKKAHESAQEAASNIGCHTRPWEDAPAGIKHIFHHYESKDTGRLFHQKLILAYDPRDANALPYFVYMGSANLSQSAWGALEQDKKANEATCNTKLIKLSNFECGVVIPGHLIKDLLEPGTENWQSGIVPYVQTGKRYDLPKDRPWNDPRWVQNYQEDWRGT</sequence>
<gene>
    <name evidence="14" type="ORF">L207DRAFT_638149</name>
</gene>
<feature type="compositionally biased region" description="Polar residues" evidence="12">
    <location>
        <begin position="104"/>
        <end position="122"/>
    </location>
</feature>